<dbReference type="SMART" id="SM00696">
    <property type="entry name" value="DM9"/>
    <property type="match status" value="8"/>
</dbReference>
<dbReference type="EMBL" id="HBUE01241067">
    <property type="protein sequence ID" value="CAG6549472.1"/>
    <property type="molecule type" value="Transcribed_RNA"/>
</dbReference>
<proteinExistence type="predicted"/>
<dbReference type="InterPro" id="IPR006616">
    <property type="entry name" value="DM9_repeat"/>
</dbReference>
<protein>
    <submittedName>
        <fullName evidence="1">(northern house mosquito) hypothetical protein</fullName>
    </submittedName>
</protein>
<dbReference type="PANTHER" id="PTHR31649:SF10">
    <property type="entry name" value="IP19903P-RELATED"/>
    <property type="match status" value="1"/>
</dbReference>
<organism evidence="1">
    <name type="scientific">Culex pipiens</name>
    <name type="common">House mosquito</name>
    <dbReference type="NCBI Taxonomy" id="7175"/>
    <lineage>
        <taxon>Eukaryota</taxon>
        <taxon>Metazoa</taxon>
        <taxon>Ecdysozoa</taxon>
        <taxon>Arthropoda</taxon>
        <taxon>Hexapoda</taxon>
        <taxon>Insecta</taxon>
        <taxon>Pterygota</taxon>
        <taxon>Neoptera</taxon>
        <taxon>Endopterygota</taxon>
        <taxon>Diptera</taxon>
        <taxon>Nematocera</taxon>
        <taxon>Culicoidea</taxon>
        <taxon>Culicidae</taxon>
        <taxon>Culicinae</taxon>
        <taxon>Culicini</taxon>
        <taxon>Culex</taxon>
        <taxon>Culex</taxon>
    </lineage>
</organism>
<dbReference type="PANTHER" id="PTHR31649">
    <property type="entry name" value="AGAP009604-PA"/>
    <property type="match status" value="1"/>
</dbReference>
<reference evidence="1" key="1">
    <citation type="submission" date="2021-05" db="EMBL/GenBank/DDBJ databases">
        <authorList>
            <person name="Alioto T."/>
            <person name="Alioto T."/>
            <person name="Gomez Garrido J."/>
        </authorList>
    </citation>
    <scope>NUCLEOTIDE SEQUENCE</scope>
</reference>
<dbReference type="EMBL" id="HBUE01348114">
    <property type="protein sequence ID" value="CAG6601743.1"/>
    <property type="molecule type" value="Transcribed_RNA"/>
</dbReference>
<dbReference type="AlphaFoldDB" id="A0A8D8N272"/>
<dbReference type="Pfam" id="PF11901">
    <property type="entry name" value="DM9"/>
    <property type="match status" value="4"/>
</dbReference>
<name>A0A8D8N272_CULPI</name>
<evidence type="ECO:0000313" key="1">
    <source>
        <dbReference type="EMBL" id="CAG6549472.1"/>
    </source>
</evidence>
<sequence length="631" mass="69808">MECIEHTNRIGRCAQVDRAMTIPQEFEWIPGTVSGGLPPMALSVGREPEGTPIYVGRADYNGCTFPVKIVPEKQSAHMTVDRVNIFVRDFEILCGSGFRWIRSAKGHIPSNAVSCQKSSEETALYVGRAHHGEGLIPGRIDTAVGCLFISTEEGEMSYISYDVLVHDHQSIVGSQRIDDRGQWVQAACYGPVPAGAVRAGHDSDGTEIYVGRVNHEGNTIPAKIIPEKKMAHTQHNGQEIGKSHYEALCSAQVSWVPFLGRIPKEAVSCGRLKNGEQVFIGRGSFMGSLTPGKVLQSSKILHIPFGWNEVEIDEFEILIYNRNKGNDQLNEELSVKKLTWLPRKNYQDPPEGAVLAGYDSDRSPIYVGRVMYEGNQLPAKVIPRKQLCHSQYNGEEIEMISYEALCHGNVEWVRFRGTIPANAVVCGRLISGEVVHIGRGSHLGSLTPGRVLSGEKVLYIPFGWKEICITDFEILIDNDFKVLNKNLNWIHTKREQPAPKGAILAGQDFNGCPIYVGRVQHDGNRFVGKVIPSRQICDTTDEAGNVIPKLSYEALCDAQVGWVKFEGSIPTEAVECGRDRHGGKVFVGRCHCRAEIIPGTVLEAEKKLRFVEGPEMKVEAEFEILVYSCGN</sequence>
<accession>A0A8D8N272</accession>